<protein>
    <recommendedName>
        <fullName evidence="15">EXPERA domain-containing protein</fullName>
    </recommendedName>
</protein>
<dbReference type="GO" id="GO:0047750">
    <property type="term" value="F:cholestenol delta-isomerase activity"/>
    <property type="evidence" value="ECO:0007669"/>
    <property type="project" value="InterPro"/>
</dbReference>
<dbReference type="AlphaFoldDB" id="A9P206"/>
<accession>A9P206</accession>
<evidence type="ECO:0000256" key="12">
    <source>
        <dbReference type="ARBA" id="ARBA00023235"/>
    </source>
</evidence>
<feature type="transmembrane region" description="Helical" evidence="14">
    <location>
        <begin position="57"/>
        <end position="78"/>
    </location>
</feature>
<evidence type="ECO:0000256" key="13">
    <source>
        <dbReference type="PROSITE-ProRule" id="PRU01087"/>
    </source>
</evidence>
<evidence type="ECO:0000313" key="16">
    <source>
        <dbReference type="EMBL" id="ABK26917.1"/>
    </source>
</evidence>
<evidence type="ECO:0000256" key="10">
    <source>
        <dbReference type="ARBA" id="ARBA00023166"/>
    </source>
</evidence>
<dbReference type="InterPro" id="IPR007905">
    <property type="entry name" value="EBP"/>
</dbReference>
<dbReference type="GO" id="GO:0016126">
    <property type="term" value="P:sterol biosynthetic process"/>
    <property type="evidence" value="ECO:0007669"/>
    <property type="project" value="UniProtKB-KW"/>
</dbReference>
<evidence type="ECO:0000256" key="11">
    <source>
        <dbReference type="ARBA" id="ARBA00023221"/>
    </source>
</evidence>
<evidence type="ECO:0000256" key="9">
    <source>
        <dbReference type="ARBA" id="ARBA00023136"/>
    </source>
</evidence>
<keyword evidence="8" id="KW-0443">Lipid metabolism</keyword>
<evidence type="ECO:0000259" key="15">
    <source>
        <dbReference type="PROSITE" id="PS51751"/>
    </source>
</evidence>
<evidence type="ECO:0000256" key="6">
    <source>
        <dbReference type="ARBA" id="ARBA00022989"/>
    </source>
</evidence>
<keyword evidence="3" id="KW-0444">Lipid biosynthesis</keyword>
<evidence type="ECO:0000313" key="17">
    <source>
        <dbReference type="EMBL" id="ACN40921.1"/>
    </source>
</evidence>
<evidence type="ECO:0000256" key="8">
    <source>
        <dbReference type="ARBA" id="ARBA00023098"/>
    </source>
</evidence>
<keyword evidence="6 13" id="KW-1133">Transmembrane helix</keyword>
<feature type="domain" description="EXPERA" evidence="15">
    <location>
        <begin position="54"/>
        <end position="196"/>
    </location>
</feature>
<feature type="transmembrane region" description="Helical" evidence="14">
    <location>
        <begin position="177"/>
        <end position="200"/>
    </location>
</feature>
<evidence type="ECO:0000256" key="7">
    <source>
        <dbReference type="ARBA" id="ARBA00023011"/>
    </source>
</evidence>
<feature type="transmembrane region" description="Helical" evidence="14">
    <location>
        <begin position="111"/>
        <end position="135"/>
    </location>
</feature>
<dbReference type="PANTHER" id="PTHR14207:SF0">
    <property type="entry name" value="3-BETA-HYDROXYSTEROID-DELTA(8),DELTA(7)-ISOMERASE"/>
    <property type="match status" value="1"/>
</dbReference>
<evidence type="ECO:0000256" key="2">
    <source>
        <dbReference type="ARBA" id="ARBA00008337"/>
    </source>
</evidence>
<dbReference type="GO" id="GO:0004769">
    <property type="term" value="F:steroid Delta-isomerase activity"/>
    <property type="evidence" value="ECO:0007669"/>
    <property type="project" value="TreeGrafter"/>
</dbReference>
<reference evidence="17" key="2">
    <citation type="submission" date="2009-02" db="EMBL/GenBank/DDBJ databases">
        <title>Full length sequence-verified cDNA sequences from Sitka spruce (Picea sitchensis).</title>
        <authorList>
            <person name="Reid K.E."/>
            <person name="Liao N."/>
            <person name="Ralph S."/>
            <person name="Kolosova N."/>
            <person name="Oddy C."/>
            <person name="Moore R."/>
            <person name="Mayo M."/>
            <person name="Wagner S."/>
            <person name="King J."/>
            <person name="Yanchuk A."/>
            <person name="Holt R."/>
            <person name="Jones S."/>
            <person name="Marra M."/>
            <person name="Ritland C.E."/>
            <person name="Ritland K."/>
            <person name="Bohlmann J."/>
        </authorList>
    </citation>
    <scope>NUCLEOTIDE SEQUENCE</scope>
    <source>
        <tissue evidence="17">Bark</tissue>
    </source>
</reference>
<evidence type="ECO:0000256" key="4">
    <source>
        <dbReference type="ARBA" id="ARBA00022692"/>
    </source>
</evidence>
<evidence type="ECO:0000256" key="3">
    <source>
        <dbReference type="ARBA" id="ARBA00022516"/>
    </source>
</evidence>
<dbReference type="EMBL" id="BT071462">
    <property type="protein sequence ID" value="ACN40921.1"/>
    <property type="molecule type" value="mRNA"/>
</dbReference>
<keyword evidence="12" id="KW-0413">Isomerase</keyword>
<comment type="subcellular location">
    <subcellularLocation>
        <location evidence="1">Membrane</location>
        <topology evidence="1">Multi-pass membrane protein</topology>
    </subcellularLocation>
</comment>
<dbReference type="GO" id="GO:0000247">
    <property type="term" value="F:C-8 sterol isomerase activity"/>
    <property type="evidence" value="ECO:0007669"/>
    <property type="project" value="TreeGrafter"/>
</dbReference>
<dbReference type="GO" id="GO:0016020">
    <property type="term" value="C:membrane"/>
    <property type="evidence" value="ECO:0007669"/>
    <property type="project" value="UniProtKB-SubCell"/>
</dbReference>
<dbReference type="EMBL" id="EF087682">
    <property type="protein sequence ID" value="ABK26917.1"/>
    <property type="molecule type" value="mRNA"/>
</dbReference>
<organism evidence="16">
    <name type="scientific">Picea sitchensis</name>
    <name type="common">Sitka spruce</name>
    <name type="synonym">Pinus sitchensis</name>
    <dbReference type="NCBI Taxonomy" id="3332"/>
    <lineage>
        <taxon>Eukaryota</taxon>
        <taxon>Viridiplantae</taxon>
        <taxon>Streptophyta</taxon>
        <taxon>Embryophyta</taxon>
        <taxon>Tracheophyta</taxon>
        <taxon>Spermatophyta</taxon>
        <taxon>Pinopsida</taxon>
        <taxon>Pinidae</taxon>
        <taxon>Conifers I</taxon>
        <taxon>Pinales</taxon>
        <taxon>Pinaceae</taxon>
        <taxon>Picea</taxon>
    </lineage>
</organism>
<sequence>MGGHPYYPEDLQLPGYVPLFLSQSQIVGVYGVASVLVVTFIWFISGRCSRISSIDRILMCWWAFTGLTHLILEGYFVFSPNFYKLNSPFYLAEVWKEYSKGDSRYAARDSAVVTVEGITAVLEGPACLLAVYAIAARKPYNYTLQLAVCLGQLYGDIVYFVTAFLEGDKFSAGRYYYWAYFVLANSFWLVIPSIIAVRCWKKISQAFLMEKPKNS</sequence>
<keyword evidence="4 13" id="KW-0812">Transmembrane</keyword>
<feature type="transmembrane region" description="Helical" evidence="14">
    <location>
        <begin position="142"/>
        <end position="165"/>
    </location>
</feature>
<dbReference type="Pfam" id="PF05241">
    <property type="entry name" value="EBP"/>
    <property type="match status" value="1"/>
</dbReference>
<keyword evidence="7" id="KW-0756">Sterol biosynthesis</keyword>
<dbReference type="InterPro" id="IPR033118">
    <property type="entry name" value="EXPERA"/>
</dbReference>
<keyword evidence="10" id="KW-1207">Sterol metabolism</keyword>
<dbReference type="PROSITE" id="PS51751">
    <property type="entry name" value="EXPERA"/>
    <property type="match status" value="1"/>
</dbReference>
<evidence type="ECO:0000256" key="1">
    <source>
        <dbReference type="ARBA" id="ARBA00004141"/>
    </source>
</evidence>
<evidence type="ECO:0000256" key="5">
    <source>
        <dbReference type="ARBA" id="ARBA00022955"/>
    </source>
</evidence>
<comment type="similarity">
    <text evidence="2">Belongs to the EBP family.</text>
</comment>
<dbReference type="PANTHER" id="PTHR14207">
    <property type="entry name" value="STEROL ISOMERASE"/>
    <property type="match status" value="1"/>
</dbReference>
<evidence type="ECO:0000256" key="14">
    <source>
        <dbReference type="SAM" id="Phobius"/>
    </source>
</evidence>
<dbReference type="OMA" id="VIEGWFC"/>
<dbReference type="GO" id="GO:0005783">
    <property type="term" value="C:endoplasmic reticulum"/>
    <property type="evidence" value="ECO:0007669"/>
    <property type="project" value="TreeGrafter"/>
</dbReference>
<reference evidence="16" key="1">
    <citation type="journal article" date="2008" name="BMC Genomics">
        <title>A conifer genomics resource of 200,000 spruce (Picea spp.) ESTs and 6,464 high-quality, sequence-finished full-length cDNAs for Sitka spruce (Picea sitchensis).</title>
        <authorList>
            <person name="Ralph S.G."/>
            <person name="Chun H.J."/>
            <person name="Kolosova N."/>
            <person name="Cooper D."/>
            <person name="Oddy C."/>
            <person name="Ritland C.E."/>
            <person name="Kirkpatrick R."/>
            <person name="Moore R."/>
            <person name="Barber S."/>
            <person name="Holt R.A."/>
            <person name="Jones S.J."/>
            <person name="Marra M.A."/>
            <person name="Douglas C.J."/>
            <person name="Ritland K."/>
            <person name="Bohlmann J."/>
        </authorList>
    </citation>
    <scope>NUCLEOTIDE SEQUENCE</scope>
    <source>
        <tissue evidence="16">Green portion of the leader tissue</tissue>
    </source>
</reference>
<proteinExistence type="evidence at transcript level"/>
<keyword evidence="5" id="KW-0752">Steroid biosynthesis</keyword>
<keyword evidence="9 13" id="KW-0472">Membrane</keyword>
<keyword evidence="11" id="KW-0753">Steroid metabolism</keyword>
<name>A9P206_PICSI</name>
<feature type="transmembrane region" description="Helical" evidence="14">
    <location>
        <begin position="20"/>
        <end position="45"/>
    </location>
</feature>